<keyword evidence="5 13" id="KW-0812">Transmembrane</keyword>
<dbReference type="PROSITE" id="PS50216">
    <property type="entry name" value="DHHC"/>
    <property type="match status" value="1"/>
</dbReference>
<organism evidence="16 17">
    <name type="scientific">Amblyomma americanum</name>
    <name type="common">Lone star tick</name>
    <dbReference type="NCBI Taxonomy" id="6943"/>
    <lineage>
        <taxon>Eukaryota</taxon>
        <taxon>Metazoa</taxon>
        <taxon>Ecdysozoa</taxon>
        <taxon>Arthropoda</taxon>
        <taxon>Chelicerata</taxon>
        <taxon>Arachnida</taxon>
        <taxon>Acari</taxon>
        <taxon>Parasitiformes</taxon>
        <taxon>Ixodida</taxon>
        <taxon>Ixodoidea</taxon>
        <taxon>Ixodidae</taxon>
        <taxon>Amblyomminae</taxon>
        <taxon>Amblyomma</taxon>
    </lineage>
</organism>
<dbReference type="PRINTS" id="PR01415">
    <property type="entry name" value="ANKYRIN"/>
</dbReference>
<feature type="region of interest" description="Disordered" evidence="14">
    <location>
        <begin position="1"/>
        <end position="53"/>
    </location>
</feature>
<feature type="compositionally biased region" description="Gly residues" evidence="14">
    <location>
        <begin position="23"/>
        <end position="35"/>
    </location>
</feature>
<dbReference type="EMBL" id="JARKHS020030714">
    <property type="protein sequence ID" value="KAK8761836.1"/>
    <property type="molecule type" value="Genomic_DNA"/>
</dbReference>
<keyword evidence="13" id="KW-0808">Transferase</keyword>
<evidence type="ECO:0000256" key="9">
    <source>
        <dbReference type="ARBA" id="ARBA00023043"/>
    </source>
</evidence>
<dbReference type="Pfam" id="PF12796">
    <property type="entry name" value="Ank_2"/>
    <property type="match status" value="1"/>
</dbReference>
<evidence type="ECO:0000256" key="5">
    <source>
        <dbReference type="ARBA" id="ARBA00022692"/>
    </source>
</evidence>
<comment type="similarity">
    <text evidence="13">Belongs to the DHHC palmitoyltransferase family.</text>
</comment>
<keyword evidence="8" id="KW-0528">Neurotoxin</keyword>
<dbReference type="Pfam" id="PF13606">
    <property type="entry name" value="Ank_3"/>
    <property type="match status" value="1"/>
</dbReference>
<feature type="transmembrane region" description="Helical" evidence="13">
    <location>
        <begin position="379"/>
        <end position="401"/>
    </location>
</feature>
<keyword evidence="13" id="KW-0012">Acyltransferase</keyword>
<gene>
    <name evidence="16" type="ORF">V5799_026897</name>
</gene>
<evidence type="ECO:0000256" key="13">
    <source>
        <dbReference type="RuleBase" id="RU079119"/>
    </source>
</evidence>
<dbReference type="SUPFAM" id="SSF48403">
    <property type="entry name" value="Ankyrin repeat"/>
    <property type="match status" value="1"/>
</dbReference>
<dbReference type="AlphaFoldDB" id="A0AAQ4DH96"/>
<evidence type="ECO:0000256" key="8">
    <source>
        <dbReference type="ARBA" id="ARBA00023028"/>
    </source>
</evidence>
<comment type="domain">
    <text evidence="13">The DHHC domain is required for palmitoyltransferase activity.</text>
</comment>
<dbReference type="Proteomes" id="UP001321473">
    <property type="component" value="Unassembled WGS sequence"/>
</dbReference>
<dbReference type="PANTHER" id="PTHR24161">
    <property type="entry name" value="ANK_REP_REGION DOMAIN-CONTAINING PROTEIN-RELATED"/>
    <property type="match status" value="1"/>
</dbReference>
<evidence type="ECO:0000256" key="10">
    <source>
        <dbReference type="ARBA" id="ARBA00023136"/>
    </source>
</evidence>
<dbReference type="GO" id="GO:0006887">
    <property type="term" value="P:exocytosis"/>
    <property type="evidence" value="ECO:0007669"/>
    <property type="project" value="UniProtKB-KW"/>
</dbReference>
<dbReference type="InterPro" id="IPR002110">
    <property type="entry name" value="Ankyrin_rpt"/>
</dbReference>
<evidence type="ECO:0000256" key="12">
    <source>
        <dbReference type="PROSITE-ProRule" id="PRU00023"/>
    </source>
</evidence>
<dbReference type="GO" id="GO:0016020">
    <property type="term" value="C:membrane"/>
    <property type="evidence" value="ECO:0007669"/>
    <property type="project" value="UniProtKB-SubCell"/>
</dbReference>
<accession>A0AAQ4DH96</accession>
<keyword evidence="4" id="KW-1052">Target cell membrane</keyword>
<dbReference type="GO" id="GO:0044218">
    <property type="term" value="C:other organism cell membrane"/>
    <property type="evidence" value="ECO:0007669"/>
    <property type="project" value="UniProtKB-KW"/>
</dbReference>
<dbReference type="Gene3D" id="1.25.40.20">
    <property type="entry name" value="Ankyrin repeat-containing domain"/>
    <property type="match status" value="1"/>
</dbReference>
<evidence type="ECO:0000313" key="16">
    <source>
        <dbReference type="EMBL" id="KAK8761836.1"/>
    </source>
</evidence>
<comment type="caution">
    <text evidence="16">The sequence shown here is derived from an EMBL/GenBank/DDBJ whole genome shotgun (WGS) entry which is preliminary data.</text>
</comment>
<dbReference type="Pfam" id="PF00023">
    <property type="entry name" value="Ank"/>
    <property type="match status" value="1"/>
</dbReference>
<evidence type="ECO:0000256" key="2">
    <source>
        <dbReference type="ARBA" id="ARBA00004175"/>
    </source>
</evidence>
<keyword evidence="10 13" id="KW-0472">Membrane</keyword>
<feature type="transmembrane region" description="Helical" evidence="13">
    <location>
        <begin position="302"/>
        <end position="320"/>
    </location>
</feature>
<keyword evidence="8" id="KW-0638">Presynaptic neurotoxin</keyword>
<evidence type="ECO:0000256" key="14">
    <source>
        <dbReference type="SAM" id="MobiDB-lite"/>
    </source>
</evidence>
<evidence type="ECO:0000256" key="11">
    <source>
        <dbReference type="ARBA" id="ARBA00023298"/>
    </source>
</evidence>
<reference evidence="16 17" key="1">
    <citation type="journal article" date="2023" name="Arcadia Sci">
        <title>De novo assembly of a long-read Amblyomma americanum tick genome.</title>
        <authorList>
            <person name="Chou S."/>
            <person name="Poskanzer K.E."/>
            <person name="Rollins M."/>
            <person name="Thuy-Boun P.S."/>
        </authorList>
    </citation>
    <scope>NUCLEOTIDE SEQUENCE [LARGE SCALE GENOMIC DNA]</scope>
    <source>
        <strain evidence="16">F_SG_1</strain>
        <tissue evidence="16">Salivary glands</tissue>
    </source>
</reference>
<name>A0AAQ4DH96_AMBAM</name>
<dbReference type="PANTHER" id="PTHR24161:SF85">
    <property type="entry name" value="PALMITOYLTRANSFERASE HIP14"/>
    <property type="match status" value="1"/>
</dbReference>
<feature type="transmembrane region" description="Helical" evidence="13">
    <location>
        <begin position="355"/>
        <end position="373"/>
    </location>
</feature>
<comment type="subcellular location">
    <subcellularLocation>
        <location evidence="1">Membrane</location>
        <topology evidence="1">Multi-pass membrane protein</topology>
    </subcellularLocation>
    <subcellularLocation>
        <location evidence="2">Target cell membrane</location>
    </subcellularLocation>
</comment>
<feature type="transmembrane region" description="Helical" evidence="13">
    <location>
        <begin position="526"/>
        <end position="547"/>
    </location>
</feature>
<feature type="repeat" description="ANK" evidence="12">
    <location>
        <begin position="223"/>
        <end position="255"/>
    </location>
</feature>
<feature type="repeat" description="ANK" evidence="12">
    <location>
        <begin position="122"/>
        <end position="154"/>
    </location>
</feature>
<evidence type="ECO:0000313" key="17">
    <source>
        <dbReference type="Proteomes" id="UP001321473"/>
    </source>
</evidence>
<dbReference type="InterPro" id="IPR036770">
    <property type="entry name" value="Ankyrin_rpt-contain_sf"/>
</dbReference>
<sequence length="612" mass="69206">MSRRQTAAANCRKAAERKAKVQCGGGPSSSGGGDIGCRQPPPQRPPSLPQEEDYSSFDIIKATQYGVLERVRYLIEVEGYDVNRRDPEDVTLLHWAAINNRRDIVSYYITKGAVVDAIGGELRSTPLHWATRQGHLSMVVLLMRHGADPSLVDGEGCTCIHLAAQSGHTAIVAYFVAKGQPVNQTDSNGMTPLMWSAYRVMTNDPSRLLITLGASLTMCDNFHRNTPLHWAVYVRNSSAVSLLIKAGSDLSAKNAQGDTPRMMAEKLKSIWIEERLQEAEAAKEGARGNFLVRIVRDKTLKYWAMFSSPFVAFYAVGLVLDSHESYLVKFGLLFIMGLVTMFLSKLLFDERIMNVLPMAVYLATKFWMYITWVTDLWPYVGTFWVNIGFVISSVPLFYSFYKSWRADPGIISANTEQKFRTIVELAERDGFDPAVFCSTCLVRRPLRSKHCSVCNQCVARFDHHCPWVNNCVGAGNHVYFVNYLIFLLGMLGWSWYGCFSFWSVRLSENKEPHERTLWAALSESGWVSWVAFNTLLHSTWVTCLLVCQLYQMVWLAMTTNERMNCHRYPHFKRSSSGRVISPFNMGPLKNLADFCEWRCLRAIPALSLAKTC</sequence>
<dbReference type="InterPro" id="IPR001594">
    <property type="entry name" value="Palmitoyltrfase_DHHC"/>
</dbReference>
<feature type="transmembrane region" description="Helical" evidence="13">
    <location>
        <begin position="483"/>
        <end position="506"/>
    </location>
</feature>
<evidence type="ECO:0000256" key="7">
    <source>
        <dbReference type="ARBA" id="ARBA00022989"/>
    </source>
</evidence>
<dbReference type="PROSITE" id="PS50297">
    <property type="entry name" value="ANK_REP_REGION"/>
    <property type="match status" value="3"/>
</dbReference>
<keyword evidence="11" id="KW-1053">Target membrane</keyword>
<dbReference type="GO" id="GO:0019706">
    <property type="term" value="F:protein-cysteine S-palmitoyltransferase activity"/>
    <property type="evidence" value="ECO:0007669"/>
    <property type="project" value="UniProtKB-EC"/>
</dbReference>
<keyword evidence="8" id="KW-0800">Toxin</keyword>
<dbReference type="PROSITE" id="PS50088">
    <property type="entry name" value="ANK_REPEAT"/>
    <property type="match status" value="3"/>
</dbReference>
<feature type="domain" description="Palmitoyltransferase DHHC" evidence="15">
    <location>
        <begin position="432"/>
        <end position="565"/>
    </location>
</feature>
<keyword evidence="9 12" id="KW-0040">ANK repeat</keyword>
<evidence type="ECO:0000256" key="3">
    <source>
        <dbReference type="ARBA" id="ARBA00022483"/>
    </source>
</evidence>
<dbReference type="GO" id="GO:0044231">
    <property type="term" value="C:host cell presynaptic membrane"/>
    <property type="evidence" value="ECO:0007669"/>
    <property type="project" value="UniProtKB-KW"/>
</dbReference>
<feature type="compositionally biased region" description="Pro residues" evidence="14">
    <location>
        <begin position="39"/>
        <end position="48"/>
    </location>
</feature>
<keyword evidence="6" id="KW-0677">Repeat</keyword>
<protein>
    <recommendedName>
        <fullName evidence="13">Palmitoyltransferase</fullName>
        <ecNumber evidence="13">2.3.1.225</ecNumber>
    </recommendedName>
</protein>
<dbReference type="SMART" id="SM00248">
    <property type="entry name" value="ANK"/>
    <property type="match status" value="5"/>
</dbReference>
<feature type="transmembrane region" description="Helical" evidence="13">
    <location>
        <begin position="326"/>
        <end position="348"/>
    </location>
</feature>
<keyword evidence="3" id="KW-0268">Exocytosis</keyword>
<keyword evidence="7 13" id="KW-1133">Transmembrane helix</keyword>
<evidence type="ECO:0000256" key="6">
    <source>
        <dbReference type="ARBA" id="ARBA00022737"/>
    </source>
</evidence>
<comment type="catalytic activity">
    <reaction evidence="13">
        <text>L-cysteinyl-[protein] + hexadecanoyl-CoA = S-hexadecanoyl-L-cysteinyl-[protein] + CoA</text>
        <dbReference type="Rhea" id="RHEA:36683"/>
        <dbReference type="Rhea" id="RHEA-COMP:10131"/>
        <dbReference type="Rhea" id="RHEA-COMP:11032"/>
        <dbReference type="ChEBI" id="CHEBI:29950"/>
        <dbReference type="ChEBI" id="CHEBI:57287"/>
        <dbReference type="ChEBI" id="CHEBI:57379"/>
        <dbReference type="ChEBI" id="CHEBI:74151"/>
        <dbReference type="EC" id="2.3.1.225"/>
    </reaction>
</comment>
<keyword evidence="17" id="KW-1185">Reference proteome</keyword>
<dbReference type="Pfam" id="PF01529">
    <property type="entry name" value="DHHC"/>
    <property type="match status" value="1"/>
</dbReference>
<evidence type="ECO:0000256" key="1">
    <source>
        <dbReference type="ARBA" id="ARBA00004141"/>
    </source>
</evidence>
<dbReference type="EC" id="2.3.1.225" evidence="13"/>
<proteinExistence type="inferred from homology"/>
<evidence type="ECO:0000259" key="15">
    <source>
        <dbReference type="Pfam" id="PF01529"/>
    </source>
</evidence>
<evidence type="ECO:0000256" key="4">
    <source>
        <dbReference type="ARBA" id="ARBA00022537"/>
    </source>
</evidence>
<feature type="repeat" description="ANK" evidence="12">
    <location>
        <begin position="155"/>
        <end position="187"/>
    </location>
</feature>